<dbReference type="SMART" id="SM00487">
    <property type="entry name" value="DEXDc"/>
    <property type="match status" value="1"/>
</dbReference>
<feature type="region of interest" description="Disordered" evidence="4">
    <location>
        <begin position="28"/>
        <end position="82"/>
    </location>
</feature>
<name>A0AAN6W3D6_9PEZI</name>
<dbReference type="InterPro" id="IPR014001">
    <property type="entry name" value="Helicase_ATP-bd"/>
</dbReference>
<dbReference type="InterPro" id="IPR000330">
    <property type="entry name" value="SNF2_N"/>
</dbReference>
<dbReference type="GO" id="GO:0016787">
    <property type="term" value="F:hydrolase activity"/>
    <property type="evidence" value="ECO:0007669"/>
    <property type="project" value="UniProtKB-KW"/>
</dbReference>
<dbReference type="PANTHER" id="PTHR45626:SF22">
    <property type="entry name" value="DNA REPAIR PROTEIN RAD5"/>
    <property type="match status" value="1"/>
</dbReference>
<evidence type="ECO:0000256" key="1">
    <source>
        <dbReference type="ARBA" id="ARBA00022741"/>
    </source>
</evidence>
<dbReference type="PROSITE" id="PS51194">
    <property type="entry name" value="HELICASE_CTER"/>
    <property type="match status" value="1"/>
</dbReference>
<dbReference type="GO" id="GO:0008094">
    <property type="term" value="F:ATP-dependent activity, acting on DNA"/>
    <property type="evidence" value="ECO:0007669"/>
    <property type="project" value="TreeGrafter"/>
</dbReference>
<dbReference type="Pfam" id="PF00271">
    <property type="entry name" value="Helicase_C"/>
    <property type="match status" value="1"/>
</dbReference>
<dbReference type="CDD" id="cd18793">
    <property type="entry name" value="SF2_C_SNF"/>
    <property type="match status" value="1"/>
</dbReference>
<gene>
    <name evidence="7" type="ORF">QBC36DRAFT_333158</name>
</gene>
<feature type="domain" description="Helicase ATP-binding" evidence="5">
    <location>
        <begin position="353"/>
        <end position="532"/>
    </location>
</feature>
<dbReference type="PROSITE" id="PS51192">
    <property type="entry name" value="HELICASE_ATP_BIND_1"/>
    <property type="match status" value="1"/>
</dbReference>
<keyword evidence="3" id="KW-0067">ATP-binding</keyword>
<feature type="region of interest" description="Disordered" evidence="4">
    <location>
        <begin position="695"/>
        <end position="730"/>
    </location>
</feature>
<evidence type="ECO:0000313" key="7">
    <source>
        <dbReference type="EMBL" id="KAK4174664.1"/>
    </source>
</evidence>
<evidence type="ECO:0000256" key="2">
    <source>
        <dbReference type="ARBA" id="ARBA00022801"/>
    </source>
</evidence>
<accession>A0AAN6W3D6</accession>
<evidence type="ECO:0000313" key="8">
    <source>
        <dbReference type="Proteomes" id="UP001302321"/>
    </source>
</evidence>
<dbReference type="InterPro" id="IPR001650">
    <property type="entry name" value="Helicase_C-like"/>
</dbReference>
<dbReference type="Proteomes" id="UP001302321">
    <property type="component" value="Unassembled WGS sequence"/>
</dbReference>
<keyword evidence="2" id="KW-0378">Hydrolase</keyword>
<proteinExistence type="predicted"/>
<dbReference type="InterPro" id="IPR027417">
    <property type="entry name" value="P-loop_NTPase"/>
</dbReference>
<evidence type="ECO:0000259" key="5">
    <source>
        <dbReference type="PROSITE" id="PS51192"/>
    </source>
</evidence>
<organism evidence="7 8">
    <name type="scientific">Triangularia setosa</name>
    <dbReference type="NCBI Taxonomy" id="2587417"/>
    <lineage>
        <taxon>Eukaryota</taxon>
        <taxon>Fungi</taxon>
        <taxon>Dikarya</taxon>
        <taxon>Ascomycota</taxon>
        <taxon>Pezizomycotina</taxon>
        <taxon>Sordariomycetes</taxon>
        <taxon>Sordariomycetidae</taxon>
        <taxon>Sordariales</taxon>
        <taxon>Podosporaceae</taxon>
        <taxon>Triangularia</taxon>
    </lineage>
</organism>
<feature type="domain" description="Helicase C-terminal" evidence="6">
    <location>
        <begin position="739"/>
        <end position="890"/>
    </location>
</feature>
<dbReference type="SUPFAM" id="SSF52540">
    <property type="entry name" value="P-loop containing nucleoside triphosphate hydrolases"/>
    <property type="match status" value="2"/>
</dbReference>
<dbReference type="CDD" id="cd18008">
    <property type="entry name" value="DEXDc_SHPRH-like"/>
    <property type="match status" value="1"/>
</dbReference>
<reference evidence="7" key="1">
    <citation type="journal article" date="2023" name="Mol. Phylogenet. Evol.">
        <title>Genome-scale phylogeny and comparative genomics of the fungal order Sordariales.</title>
        <authorList>
            <person name="Hensen N."/>
            <person name="Bonometti L."/>
            <person name="Westerberg I."/>
            <person name="Brannstrom I.O."/>
            <person name="Guillou S."/>
            <person name="Cros-Aarteil S."/>
            <person name="Calhoun S."/>
            <person name="Haridas S."/>
            <person name="Kuo A."/>
            <person name="Mondo S."/>
            <person name="Pangilinan J."/>
            <person name="Riley R."/>
            <person name="LaButti K."/>
            <person name="Andreopoulos B."/>
            <person name="Lipzen A."/>
            <person name="Chen C."/>
            <person name="Yan M."/>
            <person name="Daum C."/>
            <person name="Ng V."/>
            <person name="Clum A."/>
            <person name="Steindorff A."/>
            <person name="Ohm R.A."/>
            <person name="Martin F."/>
            <person name="Silar P."/>
            <person name="Natvig D.O."/>
            <person name="Lalanne C."/>
            <person name="Gautier V."/>
            <person name="Ament-Velasquez S.L."/>
            <person name="Kruys A."/>
            <person name="Hutchinson M.I."/>
            <person name="Powell A.J."/>
            <person name="Barry K."/>
            <person name="Miller A.N."/>
            <person name="Grigoriev I.V."/>
            <person name="Debuchy R."/>
            <person name="Gladieux P."/>
            <person name="Hiltunen Thoren M."/>
            <person name="Johannesson H."/>
        </authorList>
    </citation>
    <scope>NUCLEOTIDE SEQUENCE</scope>
    <source>
        <strain evidence="7">CBS 892.96</strain>
    </source>
</reference>
<dbReference type="Pfam" id="PF00176">
    <property type="entry name" value="SNF2-rel_dom"/>
    <property type="match status" value="1"/>
</dbReference>
<dbReference type="Gene3D" id="3.40.50.300">
    <property type="entry name" value="P-loop containing nucleotide triphosphate hydrolases"/>
    <property type="match status" value="1"/>
</dbReference>
<dbReference type="GO" id="GO:0006281">
    <property type="term" value="P:DNA repair"/>
    <property type="evidence" value="ECO:0007669"/>
    <property type="project" value="TreeGrafter"/>
</dbReference>
<dbReference type="SMART" id="SM00490">
    <property type="entry name" value="HELICc"/>
    <property type="match status" value="1"/>
</dbReference>
<reference evidence="7" key="2">
    <citation type="submission" date="2023-05" db="EMBL/GenBank/DDBJ databases">
        <authorList>
            <consortium name="Lawrence Berkeley National Laboratory"/>
            <person name="Steindorff A."/>
            <person name="Hensen N."/>
            <person name="Bonometti L."/>
            <person name="Westerberg I."/>
            <person name="Brannstrom I.O."/>
            <person name="Guillou S."/>
            <person name="Cros-Aarteil S."/>
            <person name="Calhoun S."/>
            <person name="Haridas S."/>
            <person name="Kuo A."/>
            <person name="Mondo S."/>
            <person name="Pangilinan J."/>
            <person name="Riley R."/>
            <person name="Labutti K."/>
            <person name="Andreopoulos B."/>
            <person name="Lipzen A."/>
            <person name="Chen C."/>
            <person name="Yanf M."/>
            <person name="Daum C."/>
            <person name="Ng V."/>
            <person name="Clum A."/>
            <person name="Ohm R."/>
            <person name="Martin F."/>
            <person name="Silar P."/>
            <person name="Natvig D."/>
            <person name="Lalanne C."/>
            <person name="Gautier V."/>
            <person name="Ament-Velasquez S.L."/>
            <person name="Kruys A."/>
            <person name="Hutchinson M.I."/>
            <person name="Powell A.J."/>
            <person name="Barry K."/>
            <person name="Miller A.N."/>
            <person name="Grigoriev I.V."/>
            <person name="Debuchy R."/>
            <person name="Gladieux P."/>
            <person name="Thoren M.H."/>
            <person name="Johannesson H."/>
        </authorList>
    </citation>
    <scope>NUCLEOTIDE SEQUENCE</scope>
    <source>
        <strain evidence="7">CBS 892.96</strain>
    </source>
</reference>
<dbReference type="PANTHER" id="PTHR45626">
    <property type="entry name" value="TRANSCRIPTION TERMINATION FACTOR 2-RELATED"/>
    <property type="match status" value="1"/>
</dbReference>
<evidence type="ECO:0000256" key="3">
    <source>
        <dbReference type="ARBA" id="ARBA00022840"/>
    </source>
</evidence>
<dbReference type="InterPro" id="IPR050628">
    <property type="entry name" value="SNF2_RAD54_helicase_TF"/>
</dbReference>
<feature type="compositionally biased region" description="Polar residues" evidence="4">
    <location>
        <begin position="55"/>
        <end position="66"/>
    </location>
</feature>
<evidence type="ECO:0000259" key="6">
    <source>
        <dbReference type="PROSITE" id="PS51194"/>
    </source>
</evidence>
<dbReference type="InterPro" id="IPR049730">
    <property type="entry name" value="SNF2/RAD54-like_C"/>
</dbReference>
<dbReference type="InterPro" id="IPR038718">
    <property type="entry name" value="SNF2-like_sf"/>
</dbReference>
<evidence type="ECO:0000256" key="4">
    <source>
        <dbReference type="SAM" id="MobiDB-lite"/>
    </source>
</evidence>
<dbReference type="GO" id="GO:0005634">
    <property type="term" value="C:nucleus"/>
    <property type="evidence" value="ECO:0007669"/>
    <property type="project" value="TreeGrafter"/>
</dbReference>
<dbReference type="AlphaFoldDB" id="A0AAN6W3D6"/>
<keyword evidence="1" id="KW-0547">Nucleotide-binding</keyword>
<sequence>MNHQSNLPELHLHPERSVHYDAIRSSTPGALQLPKRHREHESLSSSPKRARPVSDASQTNISSPGSRTGWIHSKDASPSPRAFANAISPTHTQHDASVMDWDPTNASLPESMICYGAICEAKACFQHPKQAAKLVVAGQRFCYFSVVTSGLYFALPDEHGSLIAVLDTATCRALRQVQRVPNVQLGVVAQSAELSTAKTKATAKRPIIAVSVNIYGPISVADQVGSTLSSFSYFLQHPFYLPPNYEYYNPQMFRSDDKMENLTHLVGITETAFKAKAISDEVQHILESLETLAHDGTPANQTQPAINQPEAVNTALKSHQITALRFIRQREQHEHCQRVHQALRFKMKLPTHLDIPSYGMGGILADVMGLGKTLTMISAIVSAVDESRSQHSQDKTLQAAILSSATLIVVSSTQVLDVWETEITSHVKTGALRTYKFHSMDRATNPKSLQDYDIVLTTYGVLSADSKGRSVLQQVQWHRVVLDEAHWIRNQSSKHFKAALGLKSIRRWCLTGTPIQNRLDDLVSLLTFLHFQPFCLQAVFQRHILEPLRQETPDRGCRLRCLLGAICLRRSDKLLNLPEPIFEQVSITLQADERDTYNGILKQCEWDIDTQVSSQAKIKKYGILFAAIMKLRRLCNHGTHPVVSNKLLGVDVTGDEDIDEGCSLCKGNGEDKLDLGGGEICPLCGRDTSLSSLTRLKSRSRSRSPAQAAMTNIPSSPASYGCGPSPFSSQITEQQTSSKLRAVISHLKQTEFGSKSLVFSYWTATLDLLERYMEAAGISYMRVDGCVDSSQRLRILEGFKTTQVSVLLMTIQTGAVGLNLTAANYVHIVEPQWNPSVEEQAIARAIRMGQTRRVTVVRYVVKNSVEENIVNLQMRKRNLAKFTLDGTDNEGISGTLNASLSSHFPASSH</sequence>
<comment type="caution">
    <text evidence="7">The sequence shown here is derived from an EMBL/GenBank/DDBJ whole genome shotgun (WGS) entry which is preliminary data.</text>
</comment>
<dbReference type="Gene3D" id="3.40.50.10810">
    <property type="entry name" value="Tandem AAA-ATPase domain"/>
    <property type="match status" value="1"/>
</dbReference>
<dbReference type="GO" id="GO:0005524">
    <property type="term" value="F:ATP binding"/>
    <property type="evidence" value="ECO:0007669"/>
    <property type="project" value="UniProtKB-KW"/>
</dbReference>
<protein>
    <submittedName>
        <fullName evidence="7">SNF2 family N-terminal domain-containing protein</fullName>
    </submittedName>
</protein>
<dbReference type="EMBL" id="MU866270">
    <property type="protein sequence ID" value="KAK4174664.1"/>
    <property type="molecule type" value="Genomic_DNA"/>
</dbReference>
<feature type="compositionally biased region" description="Polar residues" evidence="4">
    <location>
        <begin position="709"/>
        <end position="718"/>
    </location>
</feature>
<keyword evidence="8" id="KW-1185">Reference proteome</keyword>